<dbReference type="SMART" id="SM00382">
    <property type="entry name" value="AAA"/>
    <property type="match status" value="2"/>
</dbReference>
<dbReference type="GO" id="GO:0015833">
    <property type="term" value="P:peptide transport"/>
    <property type="evidence" value="ECO:0007669"/>
    <property type="project" value="InterPro"/>
</dbReference>
<dbReference type="GO" id="GO:0005886">
    <property type="term" value="C:plasma membrane"/>
    <property type="evidence" value="ECO:0007669"/>
    <property type="project" value="UniProtKB-SubCell"/>
</dbReference>
<dbReference type="GO" id="GO:0055085">
    <property type="term" value="P:transmembrane transport"/>
    <property type="evidence" value="ECO:0007669"/>
    <property type="project" value="UniProtKB-ARBA"/>
</dbReference>
<feature type="region of interest" description="Disordered" evidence="6">
    <location>
        <begin position="608"/>
        <end position="644"/>
    </location>
</feature>
<dbReference type="SUPFAM" id="SSF52540">
    <property type="entry name" value="P-loop containing nucleoside triphosphate hydrolases"/>
    <property type="match status" value="2"/>
</dbReference>
<dbReference type="InterPro" id="IPR027417">
    <property type="entry name" value="P-loop_NTPase"/>
</dbReference>
<gene>
    <name evidence="8" type="ORF">C7450_11047</name>
</gene>
<evidence type="ECO:0000313" key="8">
    <source>
        <dbReference type="EMBL" id="PXW55110.1"/>
    </source>
</evidence>
<organism evidence="8 9">
    <name type="scientific">Chelatococcus asaccharovorans</name>
    <dbReference type="NCBI Taxonomy" id="28210"/>
    <lineage>
        <taxon>Bacteria</taxon>
        <taxon>Pseudomonadati</taxon>
        <taxon>Pseudomonadota</taxon>
        <taxon>Alphaproteobacteria</taxon>
        <taxon>Hyphomicrobiales</taxon>
        <taxon>Chelatococcaceae</taxon>
        <taxon>Chelatococcus</taxon>
    </lineage>
</organism>
<proteinExistence type="inferred from homology"/>
<keyword evidence="9" id="KW-1185">Reference proteome</keyword>
<feature type="domain" description="ABC transporter" evidence="7">
    <location>
        <begin position="33"/>
        <end position="280"/>
    </location>
</feature>
<dbReference type="CDD" id="cd03257">
    <property type="entry name" value="ABC_NikE_OppD_transporters"/>
    <property type="match status" value="2"/>
</dbReference>
<evidence type="ECO:0000259" key="7">
    <source>
        <dbReference type="PROSITE" id="PS50893"/>
    </source>
</evidence>
<evidence type="ECO:0000256" key="5">
    <source>
        <dbReference type="ARBA" id="ARBA00022840"/>
    </source>
</evidence>
<evidence type="ECO:0000256" key="3">
    <source>
        <dbReference type="ARBA" id="ARBA00022448"/>
    </source>
</evidence>
<comment type="caution">
    <text evidence="8">The sequence shown here is derived from an EMBL/GenBank/DDBJ whole genome shotgun (WGS) entry which is preliminary data.</text>
</comment>
<dbReference type="InterPro" id="IPR050319">
    <property type="entry name" value="ABC_transp_ATP-bind"/>
</dbReference>
<dbReference type="GO" id="GO:0016887">
    <property type="term" value="F:ATP hydrolysis activity"/>
    <property type="evidence" value="ECO:0007669"/>
    <property type="project" value="InterPro"/>
</dbReference>
<dbReference type="PROSITE" id="PS00211">
    <property type="entry name" value="ABC_TRANSPORTER_1"/>
    <property type="match status" value="2"/>
</dbReference>
<dbReference type="GO" id="GO:0005524">
    <property type="term" value="F:ATP binding"/>
    <property type="evidence" value="ECO:0007669"/>
    <property type="project" value="UniProtKB-KW"/>
</dbReference>
<feature type="compositionally biased region" description="Basic residues" evidence="6">
    <location>
        <begin position="624"/>
        <end position="636"/>
    </location>
</feature>
<dbReference type="PANTHER" id="PTHR43776">
    <property type="entry name" value="TRANSPORT ATP-BINDING PROTEIN"/>
    <property type="match status" value="1"/>
</dbReference>
<dbReference type="InterPro" id="IPR017871">
    <property type="entry name" value="ABC_transporter-like_CS"/>
</dbReference>
<comment type="similarity">
    <text evidence="2">Belongs to the ABC transporter superfamily.</text>
</comment>
<keyword evidence="3" id="KW-0813">Transport</keyword>
<feature type="domain" description="ABC transporter" evidence="7">
    <location>
        <begin position="311"/>
        <end position="561"/>
    </location>
</feature>
<evidence type="ECO:0000256" key="1">
    <source>
        <dbReference type="ARBA" id="ARBA00004417"/>
    </source>
</evidence>
<reference evidence="8 9" key="1">
    <citation type="submission" date="2018-05" db="EMBL/GenBank/DDBJ databases">
        <title>Genomic Encyclopedia of Type Strains, Phase IV (KMG-IV): sequencing the most valuable type-strain genomes for metagenomic binning, comparative biology and taxonomic classification.</title>
        <authorList>
            <person name="Goeker M."/>
        </authorList>
    </citation>
    <scope>NUCLEOTIDE SEQUENCE [LARGE SCALE GENOMIC DNA]</scope>
    <source>
        <strain evidence="8 9">DSM 6462</strain>
    </source>
</reference>
<evidence type="ECO:0000256" key="2">
    <source>
        <dbReference type="ARBA" id="ARBA00005417"/>
    </source>
</evidence>
<sequence length="644" mass="69300">MEATPPMEAGTIDARTIDAKTPTPATTKPLLAVRDLSIDFYTATKVVHAVRGVSFDVAAGERVGLVGESGSGKTTTALALMRMIKPPGIVTGGLAQLGDIDLLALHGRQIREARLRHVSYVPQGAMNALNPVLRIGEQILDGVADHGVRLTRAEQKTLVATVLESVGLPQAIALRYPHQLSGGMKQRACIAIAIALNPSLIIADEPTSALDVITQRQVMKTLTSVQERMGCGLILIGHDMGLMAQVADRMIVMQDGLIAEDAPVRRLFRQPAHSYSRMLIDSVPSLGERRQPAAAAVAADETGAAAETPLLAFDAVGKTFGGGLLGGPPKVALAPCSFLLESAAPRIVAVVGQSGSGKTTMARMILGFETPTTGSVRYRGRDLAHLPPDAARQFRREVQAVFQDPYGSFNPFYKVDRTLAQPLVSFGLARGRKAIYARMEEACAAVGLKAGEILGRFPHELSGGQRQRLMVARALLLKPRLIVADEPVSMVDASLRMSILANMQDLRTKHGISVVYITHDLATAYHVADYVLVLHEGHLVEAGPPEEVIEHPAHPYTRSLVGAIPWPDPDRRWSELDPDLRASWSAPPVIRGAITGFHLRAAGKLDIRAGNPYPQPENSPVFRGRNKNCSRRHAKTGRSTNAYD</sequence>
<dbReference type="AlphaFoldDB" id="A0A2V3TZF0"/>
<protein>
    <submittedName>
        <fullName evidence="8">Peptide/nickel transport system ATP-binding protein</fullName>
    </submittedName>
</protein>
<dbReference type="InterPro" id="IPR003439">
    <property type="entry name" value="ABC_transporter-like_ATP-bd"/>
</dbReference>
<keyword evidence="4" id="KW-0547">Nucleotide-binding</keyword>
<evidence type="ECO:0000256" key="6">
    <source>
        <dbReference type="SAM" id="MobiDB-lite"/>
    </source>
</evidence>
<evidence type="ECO:0000313" key="9">
    <source>
        <dbReference type="Proteomes" id="UP000248021"/>
    </source>
</evidence>
<comment type="subcellular location">
    <subcellularLocation>
        <location evidence="1">Cell inner membrane</location>
        <topology evidence="1">Peripheral membrane protein</topology>
    </subcellularLocation>
</comment>
<dbReference type="InterPro" id="IPR013563">
    <property type="entry name" value="Oligopep_ABC_C"/>
</dbReference>
<dbReference type="Pfam" id="PF08352">
    <property type="entry name" value="oligo_HPY"/>
    <property type="match status" value="2"/>
</dbReference>
<dbReference type="Pfam" id="PF00005">
    <property type="entry name" value="ABC_tran"/>
    <property type="match status" value="2"/>
</dbReference>
<dbReference type="PROSITE" id="PS50893">
    <property type="entry name" value="ABC_TRANSPORTER_2"/>
    <property type="match status" value="2"/>
</dbReference>
<name>A0A2V3TZF0_9HYPH</name>
<dbReference type="EMBL" id="QJJK01000010">
    <property type="protein sequence ID" value="PXW55110.1"/>
    <property type="molecule type" value="Genomic_DNA"/>
</dbReference>
<accession>A0A2V3TZF0</accession>
<dbReference type="Gene3D" id="3.40.50.300">
    <property type="entry name" value="P-loop containing nucleotide triphosphate hydrolases"/>
    <property type="match status" value="2"/>
</dbReference>
<dbReference type="Proteomes" id="UP000248021">
    <property type="component" value="Unassembled WGS sequence"/>
</dbReference>
<keyword evidence="5 8" id="KW-0067">ATP-binding</keyword>
<dbReference type="InterPro" id="IPR003593">
    <property type="entry name" value="AAA+_ATPase"/>
</dbReference>
<dbReference type="PANTHER" id="PTHR43776:SF8">
    <property type="entry name" value="ABC TRANSPORTER, ATP-BINDING PROTEIN"/>
    <property type="match status" value="1"/>
</dbReference>
<dbReference type="RefSeq" id="WP_210206507.1">
    <property type="nucleotide sequence ID" value="NZ_JAHBRY010000003.1"/>
</dbReference>
<evidence type="ECO:0000256" key="4">
    <source>
        <dbReference type="ARBA" id="ARBA00022741"/>
    </source>
</evidence>
<dbReference type="NCBIfam" id="NF008453">
    <property type="entry name" value="PRK11308.1"/>
    <property type="match status" value="2"/>
</dbReference>